<dbReference type="PANTHER" id="PTHR30204">
    <property type="entry name" value="REDOX-CYCLING DRUG-SENSING TRANSCRIPTIONAL ACTIVATOR SOXR"/>
    <property type="match status" value="1"/>
</dbReference>
<evidence type="ECO:0000313" key="4">
    <source>
        <dbReference type="Proteomes" id="UP000295560"/>
    </source>
</evidence>
<dbReference type="PANTHER" id="PTHR30204:SF96">
    <property type="entry name" value="CHROMOSOME-ANCHORING PROTEIN RACA"/>
    <property type="match status" value="1"/>
</dbReference>
<dbReference type="RefSeq" id="WP_132426791.1">
    <property type="nucleotide sequence ID" value="NZ_SMFZ01000001.1"/>
</dbReference>
<proteinExistence type="predicted"/>
<dbReference type="InterPro" id="IPR047057">
    <property type="entry name" value="MerR_fam"/>
</dbReference>
<keyword evidence="4" id="KW-1185">Reference proteome</keyword>
<dbReference type="GO" id="GO:0003677">
    <property type="term" value="F:DNA binding"/>
    <property type="evidence" value="ECO:0007669"/>
    <property type="project" value="UniProtKB-KW"/>
</dbReference>
<dbReference type="PRINTS" id="PR00040">
    <property type="entry name" value="HTHMERR"/>
</dbReference>
<name>A0A4R1I500_PSEEN</name>
<dbReference type="AlphaFoldDB" id="A0A4R1I500"/>
<sequence>MTEQSRRWRVGALAASSGLSQRTLRYWDSIGLLSPSARTDGGHREYDSDDLLRLYRILGLRSLGLTLDSIATCLDGGADTRRIVSDQLADVDRRLTDLSTLRDRLVQVERSLDEQSAVTADVLLAAVRAQHGPDGSVLGEHLDPDQIDAVGAAVRAAGPAAHYMLEIEWPQLYRRADALLTAGARPDDPAVRRLVGRLDELGARFSGGDPDVGRRIGDAYREDPAAISGVSDPPADRWRAVADFIELARTAGAARTRGAGSTPQAEGGRP</sequence>
<dbReference type="PROSITE" id="PS50937">
    <property type="entry name" value="HTH_MERR_2"/>
    <property type="match status" value="1"/>
</dbReference>
<dbReference type="InterPro" id="IPR009061">
    <property type="entry name" value="DNA-bd_dom_put_sf"/>
</dbReference>
<comment type="caution">
    <text evidence="3">The sequence shown here is derived from an EMBL/GenBank/DDBJ whole genome shotgun (WGS) entry which is preliminary data.</text>
</comment>
<dbReference type="Proteomes" id="UP000295560">
    <property type="component" value="Unassembled WGS sequence"/>
</dbReference>
<dbReference type="GO" id="GO:0003700">
    <property type="term" value="F:DNA-binding transcription factor activity"/>
    <property type="evidence" value="ECO:0007669"/>
    <property type="project" value="InterPro"/>
</dbReference>
<dbReference type="SMART" id="SM00422">
    <property type="entry name" value="HTH_MERR"/>
    <property type="match status" value="1"/>
</dbReference>
<dbReference type="Gene3D" id="1.10.1660.10">
    <property type="match status" value="1"/>
</dbReference>
<dbReference type="EMBL" id="SMFZ01000001">
    <property type="protein sequence ID" value="TCK27679.1"/>
    <property type="molecule type" value="Genomic_DNA"/>
</dbReference>
<dbReference type="OrthoDB" id="9809391at2"/>
<dbReference type="SUPFAM" id="SSF46955">
    <property type="entry name" value="Putative DNA-binding domain"/>
    <property type="match status" value="1"/>
</dbReference>
<keyword evidence="1 3" id="KW-0238">DNA-binding</keyword>
<evidence type="ECO:0000313" key="3">
    <source>
        <dbReference type="EMBL" id="TCK27679.1"/>
    </source>
</evidence>
<evidence type="ECO:0000256" key="1">
    <source>
        <dbReference type="ARBA" id="ARBA00023125"/>
    </source>
</evidence>
<accession>A0A4R1I500</accession>
<dbReference type="Pfam" id="PF13411">
    <property type="entry name" value="MerR_1"/>
    <property type="match status" value="1"/>
</dbReference>
<protein>
    <submittedName>
        <fullName evidence="3">DNA-binding transcriptional MerR regulator</fullName>
    </submittedName>
</protein>
<reference evidence="3 4" key="1">
    <citation type="submission" date="2019-03" db="EMBL/GenBank/DDBJ databases">
        <title>Sequencing the genomes of 1000 actinobacteria strains.</title>
        <authorList>
            <person name="Klenk H.-P."/>
        </authorList>
    </citation>
    <scope>NUCLEOTIDE SEQUENCE [LARGE SCALE GENOMIC DNA]</scope>
    <source>
        <strain evidence="3 4">DSM 44969</strain>
    </source>
</reference>
<gene>
    <name evidence="3" type="ORF">EV378_3557</name>
</gene>
<dbReference type="InterPro" id="IPR000551">
    <property type="entry name" value="MerR-type_HTH_dom"/>
</dbReference>
<feature type="domain" description="HTH merR-type" evidence="2">
    <location>
        <begin position="7"/>
        <end position="76"/>
    </location>
</feature>
<organism evidence="3 4">
    <name type="scientific">Pseudonocardia endophytica</name>
    <dbReference type="NCBI Taxonomy" id="401976"/>
    <lineage>
        <taxon>Bacteria</taxon>
        <taxon>Bacillati</taxon>
        <taxon>Actinomycetota</taxon>
        <taxon>Actinomycetes</taxon>
        <taxon>Pseudonocardiales</taxon>
        <taxon>Pseudonocardiaceae</taxon>
        <taxon>Pseudonocardia</taxon>
    </lineage>
</organism>
<dbReference type="PROSITE" id="PS00552">
    <property type="entry name" value="HTH_MERR_1"/>
    <property type="match status" value="1"/>
</dbReference>
<evidence type="ECO:0000259" key="2">
    <source>
        <dbReference type="PROSITE" id="PS50937"/>
    </source>
</evidence>